<dbReference type="Proteomes" id="UP000290289">
    <property type="component" value="Chromosome 10"/>
</dbReference>
<reference evidence="2 3" key="1">
    <citation type="submission" date="2018-10" db="EMBL/GenBank/DDBJ databases">
        <title>A high-quality apple genome assembly.</title>
        <authorList>
            <person name="Hu J."/>
        </authorList>
    </citation>
    <scope>NUCLEOTIDE SEQUENCE [LARGE SCALE GENOMIC DNA]</scope>
    <source>
        <strain evidence="3">cv. HFTH1</strain>
        <tissue evidence="2">Young leaf</tissue>
    </source>
</reference>
<dbReference type="STRING" id="3750.A0A498IUH5"/>
<keyword evidence="1" id="KW-0732">Signal</keyword>
<feature type="chain" id="PRO_5019850375" evidence="1">
    <location>
        <begin position="17"/>
        <end position="143"/>
    </location>
</feature>
<comment type="caution">
    <text evidence="2">The sequence shown here is derived from an EMBL/GenBank/DDBJ whole genome shotgun (WGS) entry which is preliminary data.</text>
</comment>
<proteinExistence type="predicted"/>
<dbReference type="AlphaFoldDB" id="A0A498IUH5"/>
<evidence type="ECO:0000313" key="3">
    <source>
        <dbReference type="Proteomes" id="UP000290289"/>
    </source>
</evidence>
<accession>A0A498IUH5</accession>
<feature type="signal peptide" evidence="1">
    <location>
        <begin position="1"/>
        <end position="16"/>
    </location>
</feature>
<protein>
    <submittedName>
        <fullName evidence="2">Uncharacterized protein</fullName>
    </submittedName>
</protein>
<keyword evidence="3" id="KW-1185">Reference proteome</keyword>
<sequence length="143" mass="16393">CLFCLVHLWSLWLTESLLKSHVRIARFFRFSGIDSSSLHVAENGVSVARNNTFTKYIQECVSNFFSLSLHCNPGEKQLQTCSRCTMHLIDVNVNCVVFVPGFMLSAVYFLYIQFSPSVSILEKLSDMECQLESHLKFITEAWL</sequence>
<feature type="non-terminal residue" evidence="2">
    <location>
        <position position="1"/>
    </location>
</feature>
<name>A0A498IUH5_MALDO</name>
<dbReference type="EMBL" id="RDQH01000336">
    <property type="protein sequence ID" value="RXH86916.1"/>
    <property type="molecule type" value="Genomic_DNA"/>
</dbReference>
<organism evidence="2 3">
    <name type="scientific">Malus domestica</name>
    <name type="common">Apple</name>
    <name type="synonym">Pyrus malus</name>
    <dbReference type="NCBI Taxonomy" id="3750"/>
    <lineage>
        <taxon>Eukaryota</taxon>
        <taxon>Viridiplantae</taxon>
        <taxon>Streptophyta</taxon>
        <taxon>Embryophyta</taxon>
        <taxon>Tracheophyta</taxon>
        <taxon>Spermatophyta</taxon>
        <taxon>Magnoliopsida</taxon>
        <taxon>eudicotyledons</taxon>
        <taxon>Gunneridae</taxon>
        <taxon>Pentapetalae</taxon>
        <taxon>rosids</taxon>
        <taxon>fabids</taxon>
        <taxon>Rosales</taxon>
        <taxon>Rosaceae</taxon>
        <taxon>Amygdaloideae</taxon>
        <taxon>Maleae</taxon>
        <taxon>Malus</taxon>
    </lineage>
</organism>
<evidence type="ECO:0000313" key="2">
    <source>
        <dbReference type="EMBL" id="RXH86916.1"/>
    </source>
</evidence>
<gene>
    <name evidence="2" type="ORF">DVH24_022189</name>
</gene>
<evidence type="ECO:0000256" key="1">
    <source>
        <dbReference type="SAM" id="SignalP"/>
    </source>
</evidence>